<name>A0A4P9VJ91_9GAMM</name>
<dbReference type="GO" id="GO:0005829">
    <property type="term" value="C:cytosol"/>
    <property type="evidence" value="ECO:0007669"/>
    <property type="project" value="TreeGrafter"/>
</dbReference>
<feature type="DNA-binding region" description="OmpR/PhoB-type" evidence="9">
    <location>
        <begin position="137"/>
        <end position="237"/>
    </location>
</feature>
<comment type="subcellular location">
    <subcellularLocation>
        <location evidence="1">Cytoplasm</location>
    </subcellularLocation>
</comment>
<evidence type="ECO:0000256" key="1">
    <source>
        <dbReference type="ARBA" id="ARBA00004496"/>
    </source>
</evidence>
<keyword evidence="2" id="KW-0963">Cytoplasm</keyword>
<dbReference type="InterPro" id="IPR001867">
    <property type="entry name" value="OmpR/PhoB-type_DNA-bd"/>
</dbReference>
<sequence>MHKNKKILVVDDDTEIRTLLREYLERSGFSVLEAADGVSLFEQFPAEDIDIVLLDVMLPGDDGFTLCQKIRKESLVPIIMLTASSDDADRIVGLEMGADDYMAKPFNPRELLARIKAILRRVETHQQPVEVKPAANPRYYKFAGWTLDTTSRQLVREGEQQYPLTGADFALLMLFLEHPQRILKRDEISDLTRGRESSPFDRSIDVHVSRLRHRLGDDGKNPQIIKTVRGAGYVLAVEVSVADELD</sequence>
<keyword evidence="4" id="KW-0902">Two-component regulatory system</keyword>
<keyword evidence="7" id="KW-0804">Transcription</keyword>
<evidence type="ECO:0000259" key="11">
    <source>
        <dbReference type="PROSITE" id="PS51755"/>
    </source>
</evidence>
<dbReference type="InterPro" id="IPR011006">
    <property type="entry name" value="CheY-like_superfamily"/>
</dbReference>
<comment type="caution">
    <text evidence="12">The sequence shown here is derived from an EMBL/GenBank/DDBJ whole genome shotgun (WGS) entry which is preliminary data.</text>
</comment>
<keyword evidence="5" id="KW-0805">Transcription regulation</keyword>
<dbReference type="Pfam" id="PF00486">
    <property type="entry name" value="Trans_reg_C"/>
    <property type="match status" value="1"/>
</dbReference>
<keyword evidence="13" id="KW-1185">Reference proteome</keyword>
<dbReference type="AlphaFoldDB" id="A0A4P9VJ91"/>
<dbReference type="PANTHER" id="PTHR48111:SF4">
    <property type="entry name" value="DNA-BINDING DUAL TRANSCRIPTIONAL REGULATOR OMPR"/>
    <property type="match status" value="1"/>
</dbReference>
<dbReference type="InterPro" id="IPR036388">
    <property type="entry name" value="WH-like_DNA-bd_sf"/>
</dbReference>
<dbReference type="EMBL" id="NDXW01000001">
    <property type="protein sequence ID" value="RDH42414.1"/>
    <property type="molecule type" value="Genomic_DNA"/>
</dbReference>
<dbReference type="InterPro" id="IPR016032">
    <property type="entry name" value="Sig_transdc_resp-reg_C-effctor"/>
</dbReference>
<evidence type="ECO:0000259" key="10">
    <source>
        <dbReference type="PROSITE" id="PS50110"/>
    </source>
</evidence>
<protein>
    <submittedName>
        <fullName evidence="12">Response regulator</fullName>
    </submittedName>
</protein>
<evidence type="ECO:0000313" key="12">
    <source>
        <dbReference type="EMBL" id="RDH42414.1"/>
    </source>
</evidence>
<dbReference type="Gene3D" id="6.10.250.690">
    <property type="match status" value="1"/>
</dbReference>
<dbReference type="SMART" id="SM00862">
    <property type="entry name" value="Trans_reg_C"/>
    <property type="match status" value="1"/>
</dbReference>
<dbReference type="Proteomes" id="UP000257039">
    <property type="component" value="Unassembled WGS sequence"/>
</dbReference>
<dbReference type="SMART" id="SM00448">
    <property type="entry name" value="REC"/>
    <property type="match status" value="1"/>
</dbReference>
<evidence type="ECO:0000256" key="3">
    <source>
        <dbReference type="ARBA" id="ARBA00022553"/>
    </source>
</evidence>
<evidence type="ECO:0000313" key="13">
    <source>
        <dbReference type="Proteomes" id="UP000257039"/>
    </source>
</evidence>
<dbReference type="InterPro" id="IPR039420">
    <property type="entry name" value="WalR-like"/>
</dbReference>
<gene>
    <name evidence="12" type="ORF">B9G39_02570</name>
</gene>
<keyword evidence="3 8" id="KW-0597">Phosphoprotein</keyword>
<dbReference type="SUPFAM" id="SSF52172">
    <property type="entry name" value="CheY-like"/>
    <property type="match status" value="1"/>
</dbReference>
<dbReference type="Gene3D" id="3.40.50.2300">
    <property type="match status" value="1"/>
</dbReference>
<reference evidence="12 13" key="1">
    <citation type="submission" date="2017-04" db="EMBL/GenBank/DDBJ databases">
        <title>Draft genome sequence of Zooshikella ganghwensis VG4 isolated from Red Sea sediments.</title>
        <authorList>
            <person name="Rehman Z."/>
            <person name="Alam I."/>
            <person name="Kamau A."/>
            <person name="Bajic V."/>
            <person name="Leiknes T."/>
        </authorList>
    </citation>
    <scope>NUCLEOTIDE SEQUENCE [LARGE SCALE GENOMIC DNA]</scope>
    <source>
        <strain evidence="12 13">VG4</strain>
    </source>
</reference>
<dbReference type="CDD" id="cd00383">
    <property type="entry name" value="trans_reg_C"/>
    <property type="match status" value="1"/>
</dbReference>
<dbReference type="InterPro" id="IPR001789">
    <property type="entry name" value="Sig_transdc_resp-reg_receiver"/>
</dbReference>
<evidence type="ECO:0000256" key="9">
    <source>
        <dbReference type="PROSITE-ProRule" id="PRU01091"/>
    </source>
</evidence>
<dbReference type="GO" id="GO:0032993">
    <property type="term" value="C:protein-DNA complex"/>
    <property type="evidence" value="ECO:0007669"/>
    <property type="project" value="TreeGrafter"/>
</dbReference>
<evidence type="ECO:0000256" key="8">
    <source>
        <dbReference type="PROSITE-ProRule" id="PRU00169"/>
    </source>
</evidence>
<dbReference type="PROSITE" id="PS51755">
    <property type="entry name" value="OMPR_PHOB"/>
    <property type="match status" value="1"/>
</dbReference>
<dbReference type="PROSITE" id="PS50110">
    <property type="entry name" value="RESPONSE_REGULATORY"/>
    <property type="match status" value="1"/>
</dbReference>
<organism evidence="12 13">
    <name type="scientific">Zooshikella ganghwensis</name>
    <dbReference type="NCBI Taxonomy" id="202772"/>
    <lineage>
        <taxon>Bacteria</taxon>
        <taxon>Pseudomonadati</taxon>
        <taxon>Pseudomonadota</taxon>
        <taxon>Gammaproteobacteria</taxon>
        <taxon>Oceanospirillales</taxon>
        <taxon>Zooshikellaceae</taxon>
        <taxon>Zooshikella</taxon>
    </lineage>
</organism>
<keyword evidence="6 9" id="KW-0238">DNA-binding</keyword>
<proteinExistence type="predicted"/>
<accession>A0A4P9VJ91</accession>
<dbReference type="Gene3D" id="1.10.10.10">
    <property type="entry name" value="Winged helix-like DNA-binding domain superfamily/Winged helix DNA-binding domain"/>
    <property type="match status" value="1"/>
</dbReference>
<feature type="domain" description="OmpR/PhoB-type" evidence="11">
    <location>
        <begin position="137"/>
        <end position="237"/>
    </location>
</feature>
<dbReference type="Pfam" id="PF00072">
    <property type="entry name" value="Response_reg"/>
    <property type="match status" value="1"/>
</dbReference>
<dbReference type="GO" id="GO:0000156">
    <property type="term" value="F:phosphorelay response regulator activity"/>
    <property type="evidence" value="ECO:0007669"/>
    <property type="project" value="TreeGrafter"/>
</dbReference>
<dbReference type="PANTHER" id="PTHR48111">
    <property type="entry name" value="REGULATOR OF RPOS"/>
    <property type="match status" value="1"/>
</dbReference>
<evidence type="ECO:0000256" key="4">
    <source>
        <dbReference type="ARBA" id="ARBA00023012"/>
    </source>
</evidence>
<dbReference type="FunFam" id="1.10.10.10:FF:000099">
    <property type="entry name" value="Two-component system response regulator TorR"/>
    <property type="match status" value="1"/>
</dbReference>
<evidence type="ECO:0000256" key="6">
    <source>
        <dbReference type="ARBA" id="ARBA00023125"/>
    </source>
</evidence>
<dbReference type="GO" id="GO:0000976">
    <property type="term" value="F:transcription cis-regulatory region binding"/>
    <property type="evidence" value="ECO:0007669"/>
    <property type="project" value="TreeGrafter"/>
</dbReference>
<evidence type="ECO:0000256" key="5">
    <source>
        <dbReference type="ARBA" id="ARBA00023015"/>
    </source>
</evidence>
<feature type="modified residue" description="4-aspartylphosphate" evidence="8">
    <location>
        <position position="55"/>
    </location>
</feature>
<dbReference type="FunFam" id="3.40.50.2300:FF:000001">
    <property type="entry name" value="DNA-binding response regulator PhoB"/>
    <property type="match status" value="1"/>
</dbReference>
<feature type="domain" description="Response regulatory" evidence="10">
    <location>
        <begin position="6"/>
        <end position="119"/>
    </location>
</feature>
<dbReference type="SUPFAM" id="SSF46894">
    <property type="entry name" value="C-terminal effector domain of the bipartite response regulators"/>
    <property type="match status" value="1"/>
</dbReference>
<evidence type="ECO:0000256" key="2">
    <source>
        <dbReference type="ARBA" id="ARBA00022490"/>
    </source>
</evidence>
<evidence type="ECO:0000256" key="7">
    <source>
        <dbReference type="ARBA" id="ARBA00023163"/>
    </source>
</evidence>
<dbReference type="RefSeq" id="WP_094785923.1">
    <property type="nucleotide sequence ID" value="NZ_JAEVHG010000006.1"/>
</dbReference>
<dbReference type="GO" id="GO:0006355">
    <property type="term" value="P:regulation of DNA-templated transcription"/>
    <property type="evidence" value="ECO:0007669"/>
    <property type="project" value="InterPro"/>
</dbReference>